<dbReference type="RefSeq" id="XP_029226152.1">
    <property type="nucleotide sequence ID" value="XM_029373714.1"/>
</dbReference>
<dbReference type="AlphaFoldDB" id="A0A3R7KUM1"/>
<keyword evidence="3" id="KW-1133">Transmembrane helix</keyword>
<evidence type="ECO:0000313" key="4">
    <source>
        <dbReference type="EMBL" id="RNF10059.1"/>
    </source>
</evidence>
<keyword evidence="5" id="KW-1185">Reference proteome</keyword>
<dbReference type="Proteomes" id="UP000284403">
    <property type="component" value="Unassembled WGS sequence"/>
</dbReference>
<evidence type="ECO:0000313" key="5">
    <source>
        <dbReference type="Proteomes" id="UP000284403"/>
    </source>
</evidence>
<comment type="caution">
    <text evidence="4">The sequence shown here is derived from an EMBL/GenBank/DDBJ whole genome shotgun (WGS) entry which is preliminary data.</text>
</comment>
<dbReference type="GeneID" id="40320457"/>
<evidence type="ECO:0000256" key="1">
    <source>
        <dbReference type="SAM" id="Coils"/>
    </source>
</evidence>
<organism evidence="4 5">
    <name type="scientific">Trypanosoma conorhini</name>
    <dbReference type="NCBI Taxonomy" id="83891"/>
    <lineage>
        <taxon>Eukaryota</taxon>
        <taxon>Discoba</taxon>
        <taxon>Euglenozoa</taxon>
        <taxon>Kinetoplastea</taxon>
        <taxon>Metakinetoplastina</taxon>
        <taxon>Trypanosomatida</taxon>
        <taxon>Trypanosomatidae</taxon>
        <taxon>Trypanosoma</taxon>
    </lineage>
</organism>
<keyword evidence="3" id="KW-0472">Membrane</keyword>
<accession>A0A3R7KUM1</accession>
<feature type="region of interest" description="Disordered" evidence="2">
    <location>
        <begin position="200"/>
        <end position="221"/>
    </location>
</feature>
<feature type="transmembrane region" description="Helical" evidence="3">
    <location>
        <begin position="28"/>
        <end position="49"/>
    </location>
</feature>
<dbReference type="OrthoDB" id="250257at2759"/>
<evidence type="ECO:0000256" key="3">
    <source>
        <dbReference type="SAM" id="Phobius"/>
    </source>
</evidence>
<evidence type="ECO:0000256" key="2">
    <source>
        <dbReference type="SAM" id="MobiDB-lite"/>
    </source>
</evidence>
<gene>
    <name evidence="4" type="ORF">Tco025E_06846</name>
</gene>
<keyword evidence="3" id="KW-0812">Transmembrane</keyword>
<feature type="coiled-coil region" evidence="1">
    <location>
        <begin position="84"/>
        <end position="111"/>
    </location>
</feature>
<reference evidence="4 5" key="1">
    <citation type="journal article" date="2018" name="BMC Genomics">
        <title>Genomic comparison of Trypanosoma conorhini and Trypanosoma rangeli to Trypanosoma cruzi strains of high and low virulence.</title>
        <authorList>
            <person name="Bradwell K.R."/>
            <person name="Koparde V.N."/>
            <person name="Matveyev A.V."/>
            <person name="Serrano M.G."/>
            <person name="Alves J.M."/>
            <person name="Parikh H."/>
            <person name="Huang B."/>
            <person name="Lee V."/>
            <person name="Espinosa-Alvarez O."/>
            <person name="Ortiz P.A."/>
            <person name="Costa-Martins A.G."/>
            <person name="Teixeira M.M."/>
            <person name="Buck G.A."/>
        </authorList>
    </citation>
    <scope>NUCLEOTIDE SEQUENCE [LARGE SCALE GENOMIC DNA]</scope>
    <source>
        <strain evidence="4 5">025E</strain>
    </source>
</reference>
<proteinExistence type="predicted"/>
<protein>
    <submittedName>
        <fullName evidence="4">Uncharacterized protein</fullName>
    </submittedName>
</protein>
<dbReference type="EMBL" id="MKKU01000492">
    <property type="protein sequence ID" value="RNF10059.1"/>
    <property type="molecule type" value="Genomic_DNA"/>
</dbReference>
<sequence length="341" mass="38917">MAFLRDKRGLSSAASDPFLLHMCSLCKAFYFFLVLFVCFFDTLFLYSGACESRCGAVRPHRGELNTGVGAEERGKEAAEPWAMLEEADDGVRELEDELRHQLELLAEERKVLGELQRQMNCAATGSADGDGPSRRDRLVASNRALRRALEKLRREDRRPINDPQVNEVRNKITAAWKEVGEVEAEVKTLLSVRRQRNKGLEEVREGDRSVSALRGRQQEEERNLRAKLKELESELKAVEKKDFALHERFTQLQKQALLHVTEKDAAALRAKYEQQMKLIDELQRQRGELALARGEAAGDGRRLTLKAEKAKAEMEREIAELQELVLARDEELTQLYRSLGK</sequence>
<keyword evidence="1" id="KW-0175">Coiled coil</keyword>
<name>A0A3R7KUM1_9TRYP</name>